<keyword evidence="2" id="KW-1185">Reference proteome</keyword>
<organism evidence="1 2">
    <name type="scientific">Chryseosolibacter histidini</name>
    <dbReference type="NCBI Taxonomy" id="2782349"/>
    <lineage>
        <taxon>Bacteria</taxon>
        <taxon>Pseudomonadati</taxon>
        <taxon>Bacteroidota</taxon>
        <taxon>Cytophagia</taxon>
        <taxon>Cytophagales</taxon>
        <taxon>Chryseotaleaceae</taxon>
        <taxon>Chryseosolibacter</taxon>
    </lineage>
</organism>
<feature type="non-terminal residue" evidence="1">
    <location>
        <position position="1"/>
    </location>
</feature>
<name>A0AAP2DQK1_9BACT</name>
<evidence type="ECO:0000313" key="2">
    <source>
        <dbReference type="Proteomes" id="UP001319200"/>
    </source>
</evidence>
<dbReference type="EMBL" id="JAHESF010000021">
    <property type="protein sequence ID" value="MBT1699177.1"/>
    <property type="molecule type" value="Genomic_DNA"/>
</dbReference>
<dbReference type="Proteomes" id="UP001319200">
    <property type="component" value="Unassembled WGS sequence"/>
</dbReference>
<evidence type="ECO:0000313" key="1">
    <source>
        <dbReference type="EMBL" id="MBT1699177.1"/>
    </source>
</evidence>
<sequence length="169" mass="19285">LTGPLLNAEDVEAWLKNNRAIDDNRARKIVQLADGSPNMALKLLENEEDNNTQRFTEWMRACFKKSYGALVTMADDYHGLDKLSQRNLMAYSMNMMRETLLFTSGAGTINRARGEELKFIQDFSKVMNVEKVERSFTLLNDASYHLERNGSAKMIFLDLSLKLAKTLNP</sequence>
<reference evidence="1 2" key="1">
    <citation type="submission" date="2021-05" db="EMBL/GenBank/DDBJ databases">
        <title>A Polyphasic approach of four new species of the genus Ohtaekwangia: Ohtaekwangia histidinii sp. nov., Ohtaekwangia cretensis sp. nov., Ohtaekwangia indiensis sp. nov., Ohtaekwangia reichenbachii sp. nov. from diverse environment.</title>
        <authorList>
            <person name="Octaviana S."/>
        </authorList>
    </citation>
    <scope>NUCLEOTIDE SEQUENCE [LARGE SCALE GENOMIC DNA]</scope>
    <source>
        <strain evidence="1 2">PWU4</strain>
    </source>
</reference>
<accession>A0AAP2DQK1</accession>
<comment type="caution">
    <text evidence="1">The sequence shown here is derived from an EMBL/GenBank/DDBJ whole genome shotgun (WGS) entry which is preliminary data.</text>
</comment>
<dbReference type="AlphaFoldDB" id="A0AAP2DQK1"/>
<gene>
    <name evidence="1" type="ORF">KK083_19935</name>
</gene>
<proteinExistence type="predicted"/>
<protein>
    <submittedName>
        <fullName evidence="1">DNA polymerase III subunit delta</fullName>
    </submittedName>
</protein>